<sequence>MAALDILWQPAKPRQQLILPSYNSAFQFNSAAISSSTIYYYNTTSNNYLSKWRSYPLVTVPKTTPAKVKAKLCFSSQIMQPQSSSSSGTQSSWMQDNSAYCGRAPHVGQGSGPLYSAIPTTTAQVSSVKDLYEFICEGPLINKIGLTSEKVAESIDKWLVYGSKLCRLFQLNELNLTEPQRVRIYHYYVPVFLWCEEEISHHMSAYKEGEDVPPLVIGFSAPQGCGKTTLVFALECLFRMTGRNAATISIDDFYLSAEDQAKLRESNPGNALLEFRGNAGSHDLQFSAETLTALCKLTREGQKMKLPRYDKSAYNGRGDRADPSTWPEIEGPLTVVLFEGWMLGFKPIPSEIVKAVDPQLEIVNKNLEAYYDVWDKFINSWVVIKIQDPSYVYQWRLQAEIAMRNDGKPGMSDEEVMDFVSRYLPAYKAYLPTLYSEGPSGSDPKHTLMIDIDAGRNPILGV</sequence>
<protein>
    <submittedName>
        <fullName evidence="1">Uncharacterized protein</fullName>
    </submittedName>
</protein>
<accession>A0ACC0AMA1</accession>
<evidence type="ECO:0000313" key="2">
    <source>
        <dbReference type="Proteomes" id="UP001060085"/>
    </source>
</evidence>
<proteinExistence type="predicted"/>
<dbReference type="Proteomes" id="UP001060085">
    <property type="component" value="Linkage Group LG06"/>
</dbReference>
<organism evidence="1 2">
    <name type="scientific">Catharanthus roseus</name>
    <name type="common">Madagascar periwinkle</name>
    <name type="synonym">Vinca rosea</name>
    <dbReference type="NCBI Taxonomy" id="4058"/>
    <lineage>
        <taxon>Eukaryota</taxon>
        <taxon>Viridiplantae</taxon>
        <taxon>Streptophyta</taxon>
        <taxon>Embryophyta</taxon>
        <taxon>Tracheophyta</taxon>
        <taxon>Spermatophyta</taxon>
        <taxon>Magnoliopsida</taxon>
        <taxon>eudicotyledons</taxon>
        <taxon>Gunneridae</taxon>
        <taxon>Pentapetalae</taxon>
        <taxon>asterids</taxon>
        <taxon>lamiids</taxon>
        <taxon>Gentianales</taxon>
        <taxon>Apocynaceae</taxon>
        <taxon>Rauvolfioideae</taxon>
        <taxon>Vinceae</taxon>
        <taxon>Catharanthinae</taxon>
        <taxon>Catharanthus</taxon>
    </lineage>
</organism>
<gene>
    <name evidence="1" type="ORF">M9H77_29356</name>
</gene>
<reference evidence="2" key="1">
    <citation type="journal article" date="2023" name="Nat. Plants">
        <title>Single-cell RNA sequencing provides a high-resolution roadmap for understanding the multicellular compartmentation of specialized metabolism.</title>
        <authorList>
            <person name="Sun S."/>
            <person name="Shen X."/>
            <person name="Li Y."/>
            <person name="Li Y."/>
            <person name="Wang S."/>
            <person name="Li R."/>
            <person name="Zhang H."/>
            <person name="Shen G."/>
            <person name="Guo B."/>
            <person name="Wei J."/>
            <person name="Xu J."/>
            <person name="St-Pierre B."/>
            <person name="Chen S."/>
            <person name="Sun C."/>
        </authorList>
    </citation>
    <scope>NUCLEOTIDE SEQUENCE [LARGE SCALE GENOMIC DNA]</scope>
</reference>
<dbReference type="EMBL" id="CM044706">
    <property type="protein sequence ID" value="KAI5660563.1"/>
    <property type="molecule type" value="Genomic_DNA"/>
</dbReference>
<comment type="caution">
    <text evidence="1">The sequence shown here is derived from an EMBL/GenBank/DDBJ whole genome shotgun (WGS) entry which is preliminary data.</text>
</comment>
<keyword evidence="2" id="KW-1185">Reference proteome</keyword>
<name>A0ACC0AMA1_CATRO</name>
<evidence type="ECO:0000313" key="1">
    <source>
        <dbReference type="EMBL" id="KAI5660563.1"/>
    </source>
</evidence>